<name>A0A5C5QFQ7_9PSED</name>
<reference evidence="11 13" key="1">
    <citation type="submission" date="2016-10" db="EMBL/GenBank/DDBJ databases">
        <authorList>
            <person name="Varghese N."/>
            <person name="Submissions S."/>
        </authorList>
    </citation>
    <scope>NUCLEOTIDE SEQUENCE [LARGE SCALE GENOMIC DNA]</scope>
    <source>
        <strain evidence="11 13">DSM 17835</strain>
    </source>
</reference>
<dbReference type="Proteomes" id="UP000182858">
    <property type="component" value="Chromosome I"/>
</dbReference>
<dbReference type="Pfam" id="PF02518">
    <property type="entry name" value="HATPase_c"/>
    <property type="match status" value="1"/>
</dbReference>
<evidence type="ECO:0000256" key="2">
    <source>
        <dbReference type="ARBA" id="ARBA00012438"/>
    </source>
</evidence>
<keyword evidence="4" id="KW-0547">Nucleotide-binding</keyword>
<dbReference type="OrthoDB" id="149796at2"/>
<proteinExistence type="predicted"/>
<dbReference type="InterPro" id="IPR045812">
    <property type="entry name" value="DAHL"/>
</dbReference>
<keyword evidence="5" id="KW-0418">Kinase</keyword>
<dbReference type="EMBL" id="LT629689">
    <property type="protein sequence ID" value="SDF61247.1"/>
    <property type="molecule type" value="Genomic_DNA"/>
</dbReference>
<dbReference type="GO" id="GO:0005524">
    <property type="term" value="F:ATP binding"/>
    <property type="evidence" value="ECO:0007669"/>
    <property type="project" value="UniProtKB-KW"/>
</dbReference>
<keyword evidence="9" id="KW-1133">Transmembrane helix</keyword>
<dbReference type="RefSeq" id="WP_010564100.1">
    <property type="nucleotide sequence ID" value="NZ_JARIXU010000001.1"/>
</dbReference>
<accession>A0A5C5QFQ7</accession>
<evidence type="ECO:0000256" key="3">
    <source>
        <dbReference type="ARBA" id="ARBA00022679"/>
    </source>
</evidence>
<evidence type="ECO:0000313" key="12">
    <source>
        <dbReference type="EMBL" id="TWS04041.1"/>
    </source>
</evidence>
<dbReference type="InterPro" id="IPR004358">
    <property type="entry name" value="Sig_transdc_His_kin-like_C"/>
</dbReference>
<feature type="transmembrane region" description="Helical" evidence="9">
    <location>
        <begin position="265"/>
        <end position="285"/>
    </location>
</feature>
<dbReference type="Proteomes" id="UP000317951">
    <property type="component" value="Unassembled WGS sequence"/>
</dbReference>
<dbReference type="SUPFAM" id="SSF55874">
    <property type="entry name" value="ATPase domain of HSP90 chaperone/DNA topoisomerase II/histidine kinase"/>
    <property type="match status" value="1"/>
</dbReference>
<feature type="coiled-coil region" evidence="8">
    <location>
        <begin position="305"/>
        <end position="332"/>
    </location>
</feature>
<dbReference type="EMBL" id="VFET01000010">
    <property type="protein sequence ID" value="TWS04041.1"/>
    <property type="molecule type" value="Genomic_DNA"/>
</dbReference>
<comment type="catalytic activity">
    <reaction evidence="1">
        <text>ATP + protein L-histidine = ADP + protein N-phospho-L-histidine.</text>
        <dbReference type="EC" id="2.7.13.3"/>
    </reaction>
</comment>
<dbReference type="SMART" id="SM00387">
    <property type="entry name" value="HATPase_c"/>
    <property type="match status" value="1"/>
</dbReference>
<dbReference type="InterPro" id="IPR003594">
    <property type="entry name" value="HATPase_dom"/>
</dbReference>
<organism evidence="12 14">
    <name type="scientific">Pseudomonas extremaustralis</name>
    <dbReference type="NCBI Taxonomy" id="359110"/>
    <lineage>
        <taxon>Bacteria</taxon>
        <taxon>Pseudomonadati</taxon>
        <taxon>Pseudomonadota</taxon>
        <taxon>Gammaproteobacteria</taxon>
        <taxon>Pseudomonadales</taxon>
        <taxon>Pseudomonadaceae</taxon>
        <taxon>Pseudomonas</taxon>
    </lineage>
</organism>
<dbReference type="GO" id="GO:0004673">
    <property type="term" value="F:protein histidine kinase activity"/>
    <property type="evidence" value="ECO:0007669"/>
    <property type="project" value="UniProtKB-EC"/>
</dbReference>
<evidence type="ECO:0000256" key="9">
    <source>
        <dbReference type="SAM" id="Phobius"/>
    </source>
</evidence>
<dbReference type="GO" id="GO:0000160">
    <property type="term" value="P:phosphorelay signal transduction system"/>
    <property type="evidence" value="ECO:0007669"/>
    <property type="project" value="UniProtKB-KW"/>
</dbReference>
<protein>
    <recommendedName>
        <fullName evidence="2">histidine kinase</fullName>
        <ecNumber evidence="2">2.7.13.3</ecNumber>
    </recommendedName>
</protein>
<dbReference type="PANTHER" id="PTHR43065">
    <property type="entry name" value="SENSOR HISTIDINE KINASE"/>
    <property type="match status" value="1"/>
</dbReference>
<evidence type="ECO:0000259" key="10">
    <source>
        <dbReference type="PROSITE" id="PS50109"/>
    </source>
</evidence>
<dbReference type="InterPro" id="IPR036890">
    <property type="entry name" value="HATPase_C_sf"/>
</dbReference>
<keyword evidence="3" id="KW-0808">Transferase</keyword>
<keyword evidence="6" id="KW-0067">ATP-binding</keyword>
<dbReference type="EC" id="2.7.13.3" evidence="2"/>
<gene>
    <name evidence="12" type="ORF">FIV36_13905</name>
    <name evidence="11" type="ORF">SAMN05216591_3463</name>
</gene>
<dbReference type="Pfam" id="PF19443">
    <property type="entry name" value="DAHL"/>
    <property type="match status" value="1"/>
</dbReference>
<feature type="domain" description="Histidine kinase" evidence="10">
    <location>
        <begin position="417"/>
        <end position="599"/>
    </location>
</feature>
<dbReference type="PRINTS" id="PR00344">
    <property type="entry name" value="BCTRLSENSOR"/>
</dbReference>
<evidence type="ECO:0000256" key="1">
    <source>
        <dbReference type="ARBA" id="ARBA00000085"/>
    </source>
</evidence>
<evidence type="ECO:0000313" key="11">
    <source>
        <dbReference type="EMBL" id="SDF61247.1"/>
    </source>
</evidence>
<evidence type="ECO:0000256" key="6">
    <source>
        <dbReference type="ARBA" id="ARBA00022840"/>
    </source>
</evidence>
<keyword evidence="13" id="KW-1185">Reference proteome</keyword>
<keyword evidence="9" id="KW-0472">Membrane</keyword>
<evidence type="ECO:0000256" key="4">
    <source>
        <dbReference type="ARBA" id="ARBA00022741"/>
    </source>
</evidence>
<dbReference type="InterPro" id="IPR005467">
    <property type="entry name" value="His_kinase_dom"/>
</dbReference>
<reference evidence="12 14" key="2">
    <citation type="submission" date="2019-06" db="EMBL/GenBank/DDBJ databases">
        <title>Pseudomonas bimorpha sp. nov. isolated from bovine raw milk and skim milk concentrate.</title>
        <authorList>
            <person name="Hofmann K."/>
            <person name="Huptas C."/>
            <person name="Doll E."/>
            <person name="Scherer S."/>
            <person name="Wenning M."/>
        </authorList>
    </citation>
    <scope>NUCLEOTIDE SEQUENCE [LARGE SCALE GENOMIC DNA]</scope>
    <source>
        <strain evidence="12 14">DSM 17835</strain>
    </source>
</reference>
<evidence type="ECO:0000256" key="8">
    <source>
        <dbReference type="SAM" id="Coils"/>
    </source>
</evidence>
<dbReference type="PANTHER" id="PTHR43065:SF46">
    <property type="entry name" value="C4-DICARBOXYLATE TRANSPORT SENSOR PROTEIN DCTB"/>
    <property type="match status" value="1"/>
</dbReference>
<evidence type="ECO:0000256" key="5">
    <source>
        <dbReference type="ARBA" id="ARBA00022777"/>
    </source>
</evidence>
<evidence type="ECO:0000256" key="7">
    <source>
        <dbReference type="ARBA" id="ARBA00023012"/>
    </source>
</evidence>
<sequence>MRLSRHNVVQLLLGTVTLLLASVLVFLYIKSTADQTSRYTESRDLIRQMQQLNAQWDSEVLKARIALTHNYDPLVTPLTEITRLWEQLRQHESYHAPKDQPIWQARLDAGEAAIQDKARLIDQFKSHNAVLRNSLAFLPTAEDDIQAEFSRLDDEQRLSLQSVATDTYDLLLSSMEFAQVASDERAAEILLGLNLLAVNKDRLPADFHLPVDILSNHIALILREQPLVNALLERIATVPVAERLDDLTTHLNEDQQTSDLVDQKYHNYLLVFSTLLVALLLYLAIRLLRSFAEINRVNRALHSANASLEQRVEERTRQLKNAQSELLDSARQAGMAEIATNVLHNVGNVLNSVNISADLVARKLRTSKAQGLGKAMQLINAHPDDLGTYLREDEKGKLLPDYLNQLVEAIAVEQQGLTDELAQLSKSVDHIKDIVSTQQSYAGVSSVLEPVQISALMEDALRMNSGALNRHHVTVVKEYAQVPQIMADKHRLLLIMVNLISNAKYAMSSLSDRPRQMTLSIQTVENDILQISVKDEGEGIPAENMARIFTHGFTTRKEGHGFGLHSCALAAIEMNGRLTAHSDGPGKGALFTLQIPLNDAAGPV</sequence>
<keyword evidence="9" id="KW-0812">Transmembrane</keyword>
<dbReference type="PROSITE" id="PS50109">
    <property type="entry name" value="HIS_KIN"/>
    <property type="match status" value="1"/>
</dbReference>
<feature type="transmembrane region" description="Helical" evidence="9">
    <location>
        <begin position="7"/>
        <end position="29"/>
    </location>
</feature>
<keyword evidence="7" id="KW-0902">Two-component regulatory system</keyword>
<dbReference type="AlphaFoldDB" id="A0A5C5QFQ7"/>
<evidence type="ECO:0000313" key="13">
    <source>
        <dbReference type="Proteomes" id="UP000182858"/>
    </source>
</evidence>
<dbReference type="Gene3D" id="1.10.287.130">
    <property type="match status" value="1"/>
</dbReference>
<dbReference type="Gene3D" id="3.30.565.10">
    <property type="entry name" value="Histidine kinase-like ATPase, C-terminal domain"/>
    <property type="match status" value="1"/>
</dbReference>
<dbReference type="GeneID" id="78554859"/>
<evidence type="ECO:0000313" key="14">
    <source>
        <dbReference type="Proteomes" id="UP000317951"/>
    </source>
</evidence>
<keyword evidence="8" id="KW-0175">Coiled coil</keyword>